<proteinExistence type="predicted"/>
<dbReference type="AlphaFoldDB" id="A0A179D465"/>
<accession>A0A179D465</accession>
<name>A0A179D465_9BACT</name>
<gene>
    <name evidence="1" type="ORF">TDIS_1370</name>
</gene>
<evidence type="ECO:0000313" key="1">
    <source>
        <dbReference type="EMBL" id="OAQ20601.1"/>
    </source>
</evidence>
<dbReference type="Proteomes" id="UP000078390">
    <property type="component" value="Unassembled WGS sequence"/>
</dbReference>
<sequence>MLKGKMATFCVTACAEGGTKNKTQNVIKDRRILILSFSRRKFKLE</sequence>
<dbReference type="EMBL" id="LWLG01000009">
    <property type="protein sequence ID" value="OAQ20601.1"/>
    <property type="molecule type" value="Genomic_DNA"/>
</dbReference>
<protein>
    <submittedName>
        <fullName evidence="1">Uncharacterized protein</fullName>
    </submittedName>
</protein>
<keyword evidence="2" id="KW-1185">Reference proteome</keyword>
<evidence type="ECO:0000313" key="2">
    <source>
        <dbReference type="Proteomes" id="UP000078390"/>
    </source>
</evidence>
<organism evidence="1 2">
    <name type="scientific">Thermosulfurimonas dismutans</name>
    <dbReference type="NCBI Taxonomy" id="999894"/>
    <lineage>
        <taxon>Bacteria</taxon>
        <taxon>Pseudomonadati</taxon>
        <taxon>Thermodesulfobacteriota</taxon>
        <taxon>Thermodesulfobacteria</taxon>
        <taxon>Thermodesulfobacteriales</taxon>
        <taxon>Thermodesulfobacteriaceae</taxon>
        <taxon>Thermosulfurimonas</taxon>
    </lineage>
</organism>
<reference evidence="1 2" key="1">
    <citation type="submission" date="2016-04" db="EMBL/GenBank/DDBJ databases">
        <title>Genome analysis of Thermosulfurimonas dismutans, the first thermophilic sulfur-disproportionating bacterium of the phylum Thermodesulfobacteria.</title>
        <authorList>
            <person name="Mardanov A.V."/>
            <person name="Beletsky A.V."/>
            <person name="Kadnikov V.V."/>
            <person name="Slobodkin A.I."/>
            <person name="Ravin N.V."/>
        </authorList>
    </citation>
    <scope>NUCLEOTIDE SEQUENCE [LARGE SCALE GENOMIC DNA]</scope>
    <source>
        <strain evidence="1 2">S95</strain>
    </source>
</reference>
<comment type="caution">
    <text evidence="1">The sequence shown here is derived from an EMBL/GenBank/DDBJ whole genome shotgun (WGS) entry which is preliminary data.</text>
</comment>